<dbReference type="Proteomes" id="UP000287651">
    <property type="component" value="Unassembled WGS sequence"/>
</dbReference>
<dbReference type="AlphaFoldDB" id="A0A426Y8K0"/>
<comment type="caution">
    <text evidence="2">The sequence shown here is derived from an EMBL/GenBank/DDBJ whole genome shotgun (WGS) entry which is preliminary data.</text>
</comment>
<feature type="region of interest" description="Disordered" evidence="1">
    <location>
        <begin position="1"/>
        <end position="20"/>
    </location>
</feature>
<gene>
    <name evidence="2" type="ORF">B296_00035223</name>
</gene>
<proteinExistence type="predicted"/>
<evidence type="ECO:0000256" key="1">
    <source>
        <dbReference type="SAM" id="MobiDB-lite"/>
    </source>
</evidence>
<reference evidence="2 3" key="1">
    <citation type="journal article" date="2014" name="Agronomy (Basel)">
        <title>A Draft Genome Sequence for Ensete ventricosum, the Drought-Tolerant Tree Against Hunger.</title>
        <authorList>
            <person name="Harrison J."/>
            <person name="Moore K.A."/>
            <person name="Paszkiewicz K."/>
            <person name="Jones T."/>
            <person name="Grant M."/>
            <person name="Ambacheew D."/>
            <person name="Muzemil S."/>
            <person name="Studholme D.J."/>
        </authorList>
    </citation>
    <scope>NUCLEOTIDE SEQUENCE [LARGE SCALE GENOMIC DNA]</scope>
</reference>
<accession>A0A426Y8K0</accession>
<feature type="compositionally biased region" description="Low complexity" evidence="1">
    <location>
        <begin position="1"/>
        <end position="12"/>
    </location>
</feature>
<name>A0A426Y8K0_ENSVE</name>
<protein>
    <submittedName>
        <fullName evidence="2">Uncharacterized protein</fullName>
    </submittedName>
</protein>
<sequence length="101" mass="10646">MPPSQPWSIPQSPLAPTPIEIPWTNTTLASQDHLRSTNQSGALLPSNGVQRIAAPSLCSARIQDPISGFNGRLPKGPTEANGATPRQDAIRVPRVQGGESS</sequence>
<evidence type="ECO:0000313" key="2">
    <source>
        <dbReference type="EMBL" id="RRT48038.1"/>
    </source>
</evidence>
<feature type="region of interest" description="Disordered" evidence="1">
    <location>
        <begin position="63"/>
        <end position="101"/>
    </location>
</feature>
<organism evidence="2 3">
    <name type="scientific">Ensete ventricosum</name>
    <name type="common">Abyssinian banana</name>
    <name type="synonym">Musa ensete</name>
    <dbReference type="NCBI Taxonomy" id="4639"/>
    <lineage>
        <taxon>Eukaryota</taxon>
        <taxon>Viridiplantae</taxon>
        <taxon>Streptophyta</taxon>
        <taxon>Embryophyta</taxon>
        <taxon>Tracheophyta</taxon>
        <taxon>Spermatophyta</taxon>
        <taxon>Magnoliopsida</taxon>
        <taxon>Liliopsida</taxon>
        <taxon>Zingiberales</taxon>
        <taxon>Musaceae</taxon>
        <taxon>Ensete</taxon>
    </lineage>
</organism>
<dbReference type="EMBL" id="AMZH03014199">
    <property type="protein sequence ID" value="RRT48038.1"/>
    <property type="molecule type" value="Genomic_DNA"/>
</dbReference>
<evidence type="ECO:0000313" key="3">
    <source>
        <dbReference type="Proteomes" id="UP000287651"/>
    </source>
</evidence>